<dbReference type="GO" id="GO:0003677">
    <property type="term" value="F:DNA binding"/>
    <property type="evidence" value="ECO:0007669"/>
    <property type="project" value="UniProtKB-KW"/>
</dbReference>
<name>A0A162KNS1_CORDF</name>
<reference evidence="8 9" key="1">
    <citation type="journal article" date="2016" name="Genome Biol. Evol.">
        <title>Divergent and convergent evolution of fungal pathogenicity.</title>
        <authorList>
            <person name="Shang Y."/>
            <person name="Xiao G."/>
            <person name="Zheng P."/>
            <person name="Cen K."/>
            <person name="Zhan S."/>
            <person name="Wang C."/>
        </authorList>
    </citation>
    <scope>NUCLEOTIDE SEQUENCE [LARGE SCALE GENOMIC DNA]</scope>
    <source>
        <strain evidence="8 9">RCEF 1005</strain>
    </source>
</reference>
<evidence type="ECO:0000256" key="5">
    <source>
        <dbReference type="ARBA" id="ARBA00023163"/>
    </source>
</evidence>
<evidence type="ECO:0000313" key="9">
    <source>
        <dbReference type="Proteomes" id="UP000076881"/>
    </source>
</evidence>
<protein>
    <submittedName>
        <fullName evidence="8">Zn(2)-C6 fungal-type DNA-binding domain protein</fullName>
    </submittedName>
</protein>
<accession>A0A162KNS1</accession>
<evidence type="ECO:0000256" key="3">
    <source>
        <dbReference type="ARBA" id="ARBA00023015"/>
    </source>
</evidence>
<evidence type="ECO:0000313" key="8">
    <source>
        <dbReference type="EMBL" id="OAA77688.1"/>
    </source>
</evidence>
<dbReference type="GO" id="GO:0008270">
    <property type="term" value="F:zinc ion binding"/>
    <property type="evidence" value="ECO:0007669"/>
    <property type="project" value="InterPro"/>
</dbReference>
<keyword evidence="6" id="KW-0539">Nucleus</keyword>
<dbReference type="SMART" id="SM00066">
    <property type="entry name" value="GAL4"/>
    <property type="match status" value="1"/>
</dbReference>
<dbReference type="PRINTS" id="PR00755">
    <property type="entry name" value="AFLATOXINBRP"/>
</dbReference>
<dbReference type="PROSITE" id="PS50048">
    <property type="entry name" value="ZN2_CY6_FUNGAL_2"/>
    <property type="match status" value="1"/>
</dbReference>
<comment type="caution">
    <text evidence="8">The sequence shown here is derived from an EMBL/GenBank/DDBJ whole genome shotgun (WGS) entry which is preliminary data.</text>
</comment>
<keyword evidence="4 8" id="KW-0238">DNA-binding</keyword>
<dbReference type="Proteomes" id="UP000076881">
    <property type="component" value="Unassembled WGS sequence"/>
</dbReference>
<feature type="domain" description="Zn(2)-C6 fungal-type" evidence="7">
    <location>
        <begin position="23"/>
        <end position="51"/>
    </location>
</feature>
<gene>
    <name evidence="8" type="ORF">LEL_04511</name>
</gene>
<sequence length="398" mass="44331">MAGNVDAPQHKRILKSKTKVKTGCKTCRIRKIKCDEEKPYCKKCVSTGRTCDGYESIFRFAPNQLPKNEPETSLPLVHAGLPEIAPQDIERLNRCFSIKTMLDVKLGCVEEAKQLLEASRTDPVIQHAITSLRALREDLDATGDGKTAITQQTPSYGYGLKQYNMALGGLMSEMSFQNSNKLKSALLCCQIFISIEQLLGNYDAMAQHIIRGLMIMHESRARPTLDGNKKLLPACRDRLPMLDVFIIKLFAAPCNFADAPKAGAPATPAESPDHRTIVPDTRRDLTKISESVLKFFDEVSQVQTIGNALQLEPKRSALLHSLESWRINLDLTQPGTGVHDLEPISASFQRLFYHILQIVLIGTLDSSPESRLQLVAENDKLQSLANVVGQRVKDYRMS</sequence>
<keyword evidence="5" id="KW-0804">Transcription</keyword>
<evidence type="ECO:0000256" key="4">
    <source>
        <dbReference type="ARBA" id="ARBA00023125"/>
    </source>
</evidence>
<dbReference type="Pfam" id="PF00172">
    <property type="entry name" value="Zn_clus"/>
    <property type="match status" value="1"/>
</dbReference>
<dbReference type="PANTHER" id="PTHR36206:SF16">
    <property type="entry name" value="TRANSCRIPTION FACTOR DOMAIN-CONTAINING PROTEIN-RELATED"/>
    <property type="match status" value="1"/>
</dbReference>
<dbReference type="InterPro" id="IPR052360">
    <property type="entry name" value="Transcr_Regulatory_Proteins"/>
</dbReference>
<dbReference type="PROSITE" id="PS00463">
    <property type="entry name" value="ZN2_CY6_FUNGAL_1"/>
    <property type="match status" value="1"/>
</dbReference>
<dbReference type="OrthoDB" id="3172332at2759"/>
<dbReference type="Gene3D" id="4.10.240.10">
    <property type="entry name" value="Zn(2)-C6 fungal-type DNA-binding domain"/>
    <property type="match status" value="1"/>
</dbReference>
<dbReference type="CDD" id="cd00067">
    <property type="entry name" value="GAL4"/>
    <property type="match status" value="1"/>
</dbReference>
<keyword evidence="3" id="KW-0805">Transcription regulation</keyword>
<organism evidence="8 9">
    <name type="scientific">Akanthomyces lecanii RCEF 1005</name>
    <dbReference type="NCBI Taxonomy" id="1081108"/>
    <lineage>
        <taxon>Eukaryota</taxon>
        <taxon>Fungi</taxon>
        <taxon>Dikarya</taxon>
        <taxon>Ascomycota</taxon>
        <taxon>Pezizomycotina</taxon>
        <taxon>Sordariomycetes</taxon>
        <taxon>Hypocreomycetidae</taxon>
        <taxon>Hypocreales</taxon>
        <taxon>Cordycipitaceae</taxon>
        <taxon>Akanthomyces</taxon>
        <taxon>Cordyceps confragosa</taxon>
    </lineage>
</organism>
<dbReference type="GO" id="GO:0000981">
    <property type="term" value="F:DNA-binding transcription factor activity, RNA polymerase II-specific"/>
    <property type="evidence" value="ECO:0007669"/>
    <property type="project" value="InterPro"/>
</dbReference>
<dbReference type="PANTHER" id="PTHR36206">
    <property type="entry name" value="ASPERCRYPTIN BIOSYNTHESIS CLUSTER-SPECIFIC TRANSCRIPTION REGULATOR ATNN-RELATED"/>
    <property type="match status" value="1"/>
</dbReference>
<dbReference type="EMBL" id="AZHF01000003">
    <property type="protein sequence ID" value="OAA77688.1"/>
    <property type="molecule type" value="Genomic_DNA"/>
</dbReference>
<dbReference type="STRING" id="1081108.A0A162KNS1"/>
<evidence type="ECO:0000256" key="2">
    <source>
        <dbReference type="ARBA" id="ARBA00022833"/>
    </source>
</evidence>
<keyword evidence="9" id="KW-1185">Reference proteome</keyword>
<proteinExistence type="predicted"/>
<dbReference type="AlphaFoldDB" id="A0A162KNS1"/>
<dbReference type="InterPro" id="IPR036864">
    <property type="entry name" value="Zn2-C6_fun-type_DNA-bd_sf"/>
</dbReference>
<dbReference type="SUPFAM" id="SSF57701">
    <property type="entry name" value="Zn2/Cys6 DNA-binding domain"/>
    <property type="match status" value="1"/>
</dbReference>
<evidence type="ECO:0000256" key="6">
    <source>
        <dbReference type="ARBA" id="ARBA00023242"/>
    </source>
</evidence>
<dbReference type="InterPro" id="IPR001138">
    <property type="entry name" value="Zn2Cys6_DnaBD"/>
</dbReference>
<evidence type="ECO:0000256" key="1">
    <source>
        <dbReference type="ARBA" id="ARBA00022723"/>
    </source>
</evidence>
<keyword evidence="1" id="KW-0479">Metal-binding</keyword>
<keyword evidence="2" id="KW-0862">Zinc</keyword>
<evidence type="ECO:0000259" key="7">
    <source>
        <dbReference type="PROSITE" id="PS50048"/>
    </source>
</evidence>